<organism evidence="2 3">
    <name type="scientific">Halosimplex carlsbadense 2-9-1</name>
    <dbReference type="NCBI Taxonomy" id="797114"/>
    <lineage>
        <taxon>Archaea</taxon>
        <taxon>Methanobacteriati</taxon>
        <taxon>Methanobacteriota</taxon>
        <taxon>Stenosarchaea group</taxon>
        <taxon>Halobacteria</taxon>
        <taxon>Halobacteriales</taxon>
        <taxon>Haloarculaceae</taxon>
        <taxon>Halosimplex</taxon>
    </lineage>
</organism>
<comment type="caution">
    <text evidence="2">The sequence shown here is derived from an EMBL/GenBank/DDBJ whole genome shotgun (WGS) entry which is preliminary data.</text>
</comment>
<dbReference type="AlphaFoldDB" id="M0CGL1"/>
<feature type="compositionally biased region" description="Low complexity" evidence="1">
    <location>
        <begin position="7"/>
        <end position="18"/>
    </location>
</feature>
<dbReference type="EMBL" id="AOIU01000036">
    <property type="protein sequence ID" value="ELZ22401.1"/>
    <property type="molecule type" value="Genomic_DNA"/>
</dbReference>
<gene>
    <name evidence="2" type="ORF">C475_17853</name>
</gene>
<name>M0CGL1_9EURY</name>
<dbReference type="RefSeq" id="WP_006885237.1">
    <property type="nucleotide sequence ID" value="NZ_AOIU01000036.1"/>
</dbReference>
<protein>
    <submittedName>
        <fullName evidence="2">Uncharacterized protein</fullName>
    </submittedName>
</protein>
<dbReference type="PATRIC" id="fig|797114.5.peg.3638"/>
<evidence type="ECO:0000313" key="3">
    <source>
        <dbReference type="Proteomes" id="UP000011626"/>
    </source>
</evidence>
<dbReference type="STRING" id="797114.C475_17853"/>
<evidence type="ECO:0000256" key="1">
    <source>
        <dbReference type="SAM" id="MobiDB-lite"/>
    </source>
</evidence>
<keyword evidence="3" id="KW-1185">Reference proteome</keyword>
<dbReference type="Proteomes" id="UP000011626">
    <property type="component" value="Unassembled WGS sequence"/>
</dbReference>
<feature type="compositionally biased region" description="Acidic residues" evidence="1">
    <location>
        <begin position="22"/>
        <end position="32"/>
    </location>
</feature>
<reference evidence="2 3" key="1">
    <citation type="journal article" date="2014" name="PLoS Genet.">
        <title>Phylogenetically driven sequencing of extremely halophilic archaea reveals strategies for static and dynamic osmo-response.</title>
        <authorList>
            <person name="Becker E.A."/>
            <person name="Seitzer P.M."/>
            <person name="Tritt A."/>
            <person name="Larsen D."/>
            <person name="Krusor M."/>
            <person name="Yao A.I."/>
            <person name="Wu D."/>
            <person name="Madern D."/>
            <person name="Eisen J.A."/>
            <person name="Darling A.E."/>
            <person name="Facciotti M.T."/>
        </authorList>
    </citation>
    <scope>NUCLEOTIDE SEQUENCE [LARGE SCALE GENOMIC DNA]</scope>
    <source>
        <strain evidence="2 3">2-9-1</strain>
    </source>
</reference>
<sequence length="79" mass="8027">MASFPNQQTTTSDSTDTAAGDDVNEPEPDGEQDSGRSLLARAAGMARTIADVIAPVSELLTALVQAATVAALIRGRGAL</sequence>
<proteinExistence type="predicted"/>
<feature type="region of interest" description="Disordered" evidence="1">
    <location>
        <begin position="1"/>
        <end position="37"/>
    </location>
</feature>
<evidence type="ECO:0000313" key="2">
    <source>
        <dbReference type="EMBL" id="ELZ22401.1"/>
    </source>
</evidence>
<accession>M0CGL1</accession>